<accession>A0A0D0DMX7</accession>
<dbReference type="EMBL" id="KN826167">
    <property type="protein sequence ID" value="KIK79845.1"/>
    <property type="molecule type" value="Genomic_DNA"/>
</dbReference>
<organism evidence="2 3">
    <name type="scientific">Paxillus rubicundulus Ve08.2h10</name>
    <dbReference type="NCBI Taxonomy" id="930991"/>
    <lineage>
        <taxon>Eukaryota</taxon>
        <taxon>Fungi</taxon>
        <taxon>Dikarya</taxon>
        <taxon>Basidiomycota</taxon>
        <taxon>Agaricomycotina</taxon>
        <taxon>Agaricomycetes</taxon>
        <taxon>Agaricomycetidae</taxon>
        <taxon>Boletales</taxon>
        <taxon>Paxilineae</taxon>
        <taxon>Paxillaceae</taxon>
        <taxon>Paxillus</taxon>
    </lineage>
</organism>
<gene>
    <name evidence="2" type="ORF">PAXRUDRAFT_16106</name>
</gene>
<protein>
    <submittedName>
        <fullName evidence="2">Uncharacterized protein</fullName>
    </submittedName>
</protein>
<dbReference type="HOGENOM" id="CLU_2622715_0_0_1"/>
<sequence>MKIPYQMSDSFINSSSEYESLAMEWAPASEAEDMPPEMEEEGEEGKEEDDSTEVDDEREGADIDVVAESGERACPSVL</sequence>
<proteinExistence type="predicted"/>
<evidence type="ECO:0000313" key="2">
    <source>
        <dbReference type="EMBL" id="KIK79845.1"/>
    </source>
</evidence>
<evidence type="ECO:0000256" key="1">
    <source>
        <dbReference type="SAM" id="MobiDB-lite"/>
    </source>
</evidence>
<dbReference type="Proteomes" id="UP000054538">
    <property type="component" value="Unassembled WGS sequence"/>
</dbReference>
<name>A0A0D0DMX7_9AGAM</name>
<feature type="compositionally biased region" description="Acidic residues" evidence="1">
    <location>
        <begin position="30"/>
        <end position="59"/>
    </location>
</feature>
<reference evidence="3" key="2">
    <citation type="submission" date="2015-01" db="EMBL/GenBank/DDBJ databases">
        <title>Evolutionary Origins and Diversification of the Mycorrhizal Mutualists.</title>
        <authorList>
            <consortium name="DOE Joint Genome Institute"/>
            <consortium name="Mycorrhizal Genomics Consortium"/>
            <person name="Kohler A."/>
            <person name="Kuo A."/>
            <person name="Nagy L.G."/>
            <person name="Floudas D."/>
            <person name="Copeland A."/>
            <person name="Barry K.W."/>
            <person name="Cichocki N."/>
            <person name="Veneault-Fourrey C."/>
            <person name="LaButti K."/>
            <person name="Lindquist E.A."/>
            <person name="Lipzen A."/>
            <person name="Lundell T."/>
            <person name="Morin E."/>
            <person name="Murat C."/>
            <person name="Riley R."/>
            <person name="Ohm R."/>
            <person name="Sun H."/>
            <person name="Tunlid A."/>
            <person name="Henrissat B."/>
            <person name="Grigoriev I.V."/>
            <person name="Hibbett D.S."/>
            <person name="Martin F."/>
        </authorList>
    </citation>
    <scope>NUCLEOTIDE SEQUENCE [LARGE SCALE GENOMIC DNA]</scope>
    <source>
        <strain evidence="3">Ve08.2h10</strain>
    </source>
</reference>
<dbReference type="InParanoid" id="A0A0D0DMX7"/>
<dbReference type="AlphaFoldDB" id="A0A0D0DMX7"/>
<keyword evidence="3" id="KW-1185">Reference proteome</keyword>
<reference evidence="2 3" key="1">
    <citation type="submission" date="2014-04" db="EMBL/GenBank/DDBJ databases">
        <authorList>
            <consortium name="DOE Joint Genome Institute"/>
            <person name="Kuo A."/>
            <person name="Kohler A."/>
            <person name="Jargeat P."/>
            <person name="Nagy L.G."/>
            <person name="Floudas D."/>
            <person name="Copeland A."/>
            <person name="Barry K.W."/>
            <person name="Cichocki N."/>
            <person name="Veneault-Fourrey C."/>
            <person name="LaButti K."/>
            <person name="Lindquist E.A."/>
            <person name="Lipzen A."/>
            <person name="Lundell T."/>
            <person name="Morin E."/>
            <person name="Murat C."/>
            <person name="Sun H."/>
            <person name="Tunlid A."/>
            <person name="Henrissat B."/>
            <person name="Grigoriev I.V."/>
            <person name="Hibbett D.S."/>
            <person name="Martin F."/>
            <person name="Nordberg H.P."/>
            <person name="Cantor M.N."/>
            <person name="Hua S.X."/>
        </authorList>
    </citation>
    <scope>NUCLEOTIDE SEQUENCE [LARGE SCALE GENOMIC DNA]</scope>
    <source>
        <strain evidence="2 3">Ve08.2h10</strain>
    </source>
</reference>
<evidence type="ECO:0000313" key="3">
    <source>
        <dbReference type="Proteomes" id="UP000054538"/>
    </source>
</evidence>
<feature type="region of interest" description="Disordered" evidence="1">
    <location>
        <begin position="27"/>
        <end position="62"/>
    </location>
</feature>